<evidence type="ECO:0000313" key="1">
    <source>
        <dbReference type="EMBL" id="MDY3513336.1"/>
    </source>
</evidence>
<gene>
    <name evidence="1" type="ORF">PG303_08925</name>
</gene>
<dbReference type="GeneID" id="93718956"/>
<reference evidence="1" key="1">
    <citation type="submission" date="2023-01" db="EMBL/GenBank/DDBJ databases">
        <title>Genome-based studies on antimicrobial resistance profiles of Riemerella anatipestifer in China, 1994 to 2021.</title>
        <authorList>
            <person name="Yang Z."/>
            <person name="Zhu D."/>
        </authorList>
    </citation>
    <scope>NUCLEOTIDE SEQUENCE</scope>
    <source>
        <strain evidence="1">RCAD1218</strain>
    </source>
</reference>
<accession>A0AAP6HGE6</accession>
<protein>
    <submittedName>
        <fullName evidence="1">Uncharacterized protein</fullName>
    </submittedName>
</protein>
<proteinExistence type="predicted"/>
<dbReference type="Proteomes" id="UP001284033">
    <property type="component" value="Unassembled WGS sequence"/>
</dbReference>
<name>A0AAP6HGE6_RIEAN</name>
<comment type="caution">
    <text evidence="1">The sequence shown here is derived from an EMBL/GenBank/DDBJ whole genome shotgun (WGS) entry which is preliminary data.</text>
</comment>
<dbReference type="EMBL" id="JAQZHK010000008">
    <property type="protein sequence ID" value="MDY3513336.1"/>
    <property type="molecule type" value="Genomic_DNA"/>
</dbReference>
<organism evidence="1 2">
    <name type="scientific">Riemerella anatipestifer</name>
    <name type="common">Moraxella anatipestifer</name>
    <dbReference type="NCBI Taxonomy" id="34085"/>
    <lineage>
        <taxon>Bacteria</taxon>
        <taxon>Pseudomonadati</taxon>
        <taxon>Bacteroidota</taxon>
        <taxon>Flavobacteriia</taxon>
        <taxon>Flavobacteriales</taxon>
        <taxon>Weeksellaceae</taxon>
        <taxon>Riemerella</taxon>
    </lineage>
</organism>
<dbReference type="AlphaFoldDB" id="A0AAP6HGE6"/>
<sequence>MKLIVLERDSNTGKTTTIGLLYEKLLNNGGASTNKQPLGGGPNDFSDIVINYKSLKIAIFTMGDYSTAISKAIVHYDNLGCDFFICSLSKGKYKVRANNQINNYPNIKIQKTISSQSISEIQANDNDAYQIFSMI</sequence>
<dbReference type="RefSeq" id="WP_004917684.1">
    <property type="nucleotide sequence ID" value="NZ_CP031845.1"/>
</dbReference>
<evidence type="ECO:0000313" key="2">
    <source>
        <dbReference type="Proteomes" id="UP001284033"/>
    </source>
</evidence>